<dbReference type="SFLD" id="SFLDS00003">
    <property type="entry name" value="Haloacid_Dehalogenase"/>
    <property type="match status" value="1"/>
</dbReference>
<evidence type="ECO:0000259" key="24">
    <source>
        <dbReference type="PROSITE" id="PS50846"/>
    </source>
</evidence>
<dbReference type="Proteomes" id="UP000051494">
    <property type="component" value="Unassembled WGS sequence"/>
</dbReference>
<dbReference type="OrthoDB" id="9814270at2"/>
<dbReference type="PANTHER" id="PTHR43520">
    <property type="entry name" value="ATP7, ISOFORM B"/>
    <property type="match status" value="1"/>
</dbReference>
<dbReference type="InterPro" id="IPR006121">
    <property type="entry name" value="HMA_dom"/>
</dbReference>
<keyword evidence="6 23" id="KW-1003">Cell membrane</keyword>
<evidence type="ECO:0000256" key="3">
    <source>
        <dbReference type="ARBA" id="ARBA00012517"/>
    </source>
</evidence>
<comment type="caution">
    <text evidence="25">The sequence shown here is derived from an EMBL/GenBank/DDBJ whole genome shotgun (WGS) entry which is preliminary data.</text>
</comment>
<evidence type="ECO:0000256" key="17">
    <source>
        <dbReference type="ARBA" id="ARBA00023008"/>
    </source>
</evidence>
<evidence type="ECO:0000256" key="4">
    <source>
        <dbReference type="ARBA" id="ARBA00015102"/>
    </source>
</evidence>
<dbReference type="SUPFAM" id="SSF55008">
    <property type="entry name" value="HMA, heavy metal-associated domain"/>
    <property type="match status" value="1"/>
</dbReference>
<evidence type="ECO:0000256" key="18">
    <source>
        <dbReference type="ARBA" id="ARBA00023065"/>
    </source>
</evidence>
<evidence type="ECO:0000256" key="22">
    <source>
        <dbReference type="ARBA" id="ARBA00049289"/>
    </source>
</evidence>
<keyword evidence="18" id="KW-0406">Ion transport</keyword>
<dbReference type="InterPro" id="IPR059000">
    <property type="entry name" value="ATPase_P-type_domA"/>
</dbReference>
<dbReference type="PROSITE" id="PS00154">
    <property type="entry name" value="ATPASE_E1_E2"/>
    <property type="match status" value="1"/>
</dbReference>
<evidence type="ECO:0000313" key="25">
    <source>
        <dbReference type="EMBL" id="KRG19291.1"/>
    </source>
</evidence>
<keyword evidence="10" id="KW-0677">Repeat</keyword>
<keyword evidence="19 23" id="KW-0472">Membrane</keyword>
<dbReference type="NCBIfam" id="TIGR01525">
    <property type="entry name" value="ATPase-IB_hvy"/>
    <property type="match status" value="1"/>
</dbReference>
<name>A0A0Q9YFD5_9GAMM</name>
<dbReference type="PROSITE" id="PS01047">
    <property type="entry name" value="HMA_1"/>
    <property type="match status" value="1"/>
</dbReference>
<accession>A0A0Q9YFD5</accession>
<dbReference type="SUPFAM" id="SSF81665">
    <property type="entry name" value="Calcium ATPase, transmembrane domain M"/>
    <property type="match status" value="1"/>
</dbReference>
<evidence type="ECO:0000256" key="12">
    <source>
        <dbReference type="ARBA" id="ARBA00022796"/>
    </source>
</evidence>
<dbReference type="Gene3D" id="2.70.150.10">
    <property type="entry name" value="Calcium-transporting ATPase, cytoplasmic transduction domain A"/>
    <property type="match status" value="1"/>
</dbReference>
<dbReference type="STRING" id="437022.CC99x_00820"/>
<feature type="transmembrane region" description="Helical" evidence="23">
    <location>
        <begin position="199"/>
        <end position="220"/>
    </location>
</feature>
<dbReference type="SFLD" id="SFLDG00002">
    <property type="entry name" value="C1.7:_P-type_atpase_like"/>
    <property type="match status" value="1"/>
</dbReference>
<dbReference type="PATRIC" id="fig|1590042.3.peg.836"/>
<dbReference type="InterPro" id="IPR023299">
    <property type="entry name" value="ATPase_P-typ_cyto_dom_N"/>
</dbReference>
<keyword evidence="15" id="KW-1278">Translocase</keyword>
<dbReference type="InterPro" id="IPR023214">
    <property type="entry name" value="HAD_sf"/>
</dbReference>
<keyword evidence="9 23" id="KW-0479">Metal-binding</keyword>
<proteinExistence type="inferred from homology"/>
<dbReference type="GO" id="GO:0016887">
    <property type="term" value="F:ATP hydrolysis activity"/>
    <property type="evidence" value="ECO:0007669"/>
    <property type="project" value="InterPro"/>
</dbReference>
<keyword evidence="25" id="KW-0378">Hydrolase</keyword>
<evidence type="ECO:0000256" key="6">
    <source>
        <dbReference type="ARBA" id="ARBA00022475"/>
    </source>
</evidence>
<feature type="transmembrane region" description="Helical" evidence="23">
    <location>
        <begin position="448"/>
        <end position="467"/>
    </location>
</feature>
<keyword evidence="7" id="KW-0597">Phosphoprotein</keyword>
<evidence type="ECO:0000256" key="11">
    <source>
        <dbReference type="ARBA" id="ARBA00022741"/>
    </source>
</evidence>
<evidence type="ECO:0000256" key="21">
    <source>
        <dbReference type="ARBA" id="ARBA00033239"/>
    </source>
</evidence>
<dbReference type="InterPro" id="IPR044492">
    <property type="entry name" value="P_typ_ATPase_HD_dom"/>
</dbReference>
<keyword evidence="14" id="KW-0460">Magnesium</keyword>
<dbReference type="EMBL" id="LKHV01000003">
    <property type="protein sequence ID" value="KRG19291.1"/>
    <property type="molecule type" value="Genomic_DNA"/>
</dbReference>
<dbReference type="PROSITE" id="PS50846">
    <property type="entry name" value="HMA_2"/>
    <property type="match status" value="1"/>
</dbReference>
<sequence>MTDSTVYYLSIPDMTCGNCVNTIKAHLLAKGYVQNIEINVLTKRCKVVVNKPIQPKQVIDDIKESSPKFANTKLLTDKRTVYFAVEGLYTQSESDHLRAIFNKLSFLLNSYQVNFSSKSIKLELIDDENKETLKHIFAAIQTDPLLKHIALEPLSLQEDKEKNQSTFQHYFNNAWINLGIGAPIWIISMMGWIPTPLTLPGQLVGLSLGTLTMIIMYVTGREFYKDAFTQFLKNRSYNMNTLISLGTGSAWLYSMLLVAFPTFFPFAVLHYQFLAVNMILGIINLGKGVRERLQEKTRAKVKSIEDMFIDLQPQQANRLKLKFSPKILISDLKNAQTENIPYKTLKKHDIMEIKAGERVPVEGVVIGIKDDEKSTLDQSTLTGEAKPCVIRKGSSVHSGSLNRGATIYVCATRNGDEGNLTKLIEDAKRRGNSNETSISSTIDKVAKIFVPAIITLAILSGLGWFIWGPAPQLAYMIKSALAVTLCACPCALGLATPISTMISIFKLFKKGILVHQATVIEKVAQLDAIVFDKTGTLTEPTVKEVFTSRSGWSDKQALKYFASIEQGSSHPIAHALEDTLQDTLKLVSVEQLDNGLEGVLETEMKEHVKVLVGNYAQLQNKKVFINNSFKNKETEWEKNGYTILYIAVATPREASKLEATGYQPDYHCVGMIALEHNIRPDAKATIEALRKQNIDLYVLSGDNEASTNLVATQLGIKKVFAERRPDQKAAYIAQIRKNKRIVAMVGDGANDIEAINKADVGIAVGPWTHASTRSKVTVQSLSDLTILLTISKQAMANIHQNLLWTGFYNVLSLIAASGLLYPFFGFVLNPVLASITMAFSSIFVVFNSSRLSYLIDNAIHQQEGNVAPKGLTGLLQAWLQPHQAVKNLKTTLNLGSHEDDDDVIYVGQKRGNLRFTRPVVVKQEPEEDAVEALLPKLSPKKPNLANTIRIKQEIAC</sequence>
<dbReference type="InterPro" id="IPR036163">
    <property type="entry name" value="HMA_dom_sf"/>
</dbReference>
<dbReference type="GO" id="GO:0140581">
    <property type="term" value="F:P-type monovalent copper transporter activity"/>
    <property type="evidence" value="ECO:0007669"/>
    <property type="project" value="UniProtKB-EC"/>
</dbReference>
<reference evidence="26" key="3">
    <citation type="submission" date="2021-06" db="EMBL/GenBank/DDBJ databases">
        <title>Genomic Description and Analysis of Intracellular Bacteria, Candidatus Berkiella cookevillensis and Candidatus Berkiella aquae.</title>
        <authorList>
            <person name="Kidane D.T."/>
            <person name="Mehari Y.T."/>
            <person name="Rice F.C."/>
            <person name="Arivett B.A."/>
            <person name="Farone A.L."/>
            <person name="Berk S.G."/>
            <person name="Farone M.B."/>
        </authorList>
    </citation>
    <scope>NUCLEOTIDE SEQUENCE</scope>
    <source>
        <strain evidence="26">CC99</strain>
    </source>
</reference>
<feature type="transmembrane region" description="Helical" evidence="23">
    <location>
        <begin position="174"/>
        <end position="193"/>
    </location>
</feature>
<evidence type="ECO:0000313" key="27">
    <source>
        <dbReference type="Proteomes" id="UP000051494"/>
    </source>
</evidence>
<dbReference type="EC" id="7.2.2.8" evidence="3"/>
<keyword evidence="17" id="KW-0186">Copper</keyword>
<dbReference type="Pfam" id="PF00403">
    <property type="entry name" value="HMA"/>
    <property type="match status" value="1"/>
</dbReference>
<dbReference type="Gene3D" id="3.40.50.1000">
    <property type="entry name" value="HAD superfamily/HAD-like"/>
    <property type="match status" value="1"/>
</dbReference>
<comment type="catalytic activity">
    <reaction evidence="22">
        <text>Cu(+)(in) + ATP + H2O = Cu(+)(out) + ADP + phosphate + H(+)</text>
        <dbReference type="Rhea" id="RHEA:25792"/>
        <dbReference type="ChEBI" id="CHEBI:15377"/>
        <dbReference type="ChEBI" id="CHEBI:15378"/>
        <dbReference type="ChEBI" id="CHEBI:30616"/>
        <dbReference type="ChEBI" id="CHEBI:43474"/>
        <dbReference type="ChEBI" id="CHEBI:49552"/>
        <dbReference type="ChEBI" id="CHEBI:456216"/>
        <dbReference type="EC" id="7.2.2.8"/>
    </reaction>
</comment>
<feature type="transmembrane region" description="Helical" evidence="23">
    <location>
        <begin position="827"/>
        <end position="846"/>
    </location>
</feature>
<feature type="transmembrane region" description="Helical" evidence="23">
    <location>
        <begin position="479"/>
        <end position="505"/>
    </location>
</feature>
<evidence type="ECO:0000256" key="14">
    <source>
        <dbReference type="ARBA" id="ARBA00022842"/>
    </source>
</evidence>
<evidence type="ECO:0000256" key="2">
    <source>
        <dbReference type="ARBA" id="ARBA00006024"/>
    </source>
</evidence>
<keyword evidence="11 23" id="KW-0547">Nucleotide-binding</keyword>
<feature type="transmembrane region" description="Helical" evidence="23">
    <location>
        <begin position="241"/>
        <end position="263"/>
    </location>
</feature>
<evidence type="ECO:0000256" key="16">
    <source>
        <dbReference type="ARBA" id="ARBA00022989"/>
    </source>
</evidence>
<evidence type="ECO:0000313" key="26">
    <source>
        <dbReference type="EMBL" id="MCS5708905.1"/>
    </source>
</evidence>
<dbReference type="InterPro" id="IPR017969">
    <property type="entry name" value="Heavy-metal-associated_CS"/>
</dbReference>
<keyword evidence="27" id="KW-1185">Reference proteome</keyword>
<dbReference type="InterPro" id="IPR018303">
    <property type="entry name" value="ATPase_P-typ_P_site"/>
</dbReference>
<feature type="domain" description="HMA" evidence="24">
    <location>
        <begin position="5"/>
        <end position="70"/>
    </location>
</feature>
<dbReference type="InterPro" id="IPR023298">
    <property type="entry name" value="ATPase_P-typ_TM_dom_sf"/>
</dbReference>
<dbReference type="RefSeq" id="WP_057623948.1">
    <property type="nucleotide sequence ID" value="NZ_LKHV02000001.1"/>
</dbReference>
<dbReference type="GO" id="GO:0005886">
    <property type="term" value="C:plasma membrane"/>
    <property type="evidence" value="ECO:0007669"/>
    <property type="project" value="UniProtKB-SubCell"/>
</dbReference>
<evidence type="ECO:0000256" key="13">
    <source>
        <dbReference type="ARBA" id="ARBA00022840"/>
    </source>
</evidence>
<evidence type="ECO:0000256" key="10">
    <source>
        <dbReference type="ARBA" id="ARBA00022737"/>
    </source>
</evidence>
<dbReference type="SUPFAM" id="SSF81660">
    <property type="entry name" value="Metal cation-transporting ATPase, ATP-binding domain N"/>
    <property type="match status" value="1"/>
</dbReference>
<dbReference type="PANTHER" id="PTHR43520:SF6">
    <property type="entry name" value="COPPER-EXPORTING P-TYPE ATPASE"/>
    <property type="match status" value="1"/>
</dbReference>
<evidence type="ECO:0000256" key="23">
    <source>
        <dbReference type="RuleBase" id="RU362081"/>
    </source>
</evidence>
<evidence type="ECO:0000256" key="9">
    <source>
        <dbReference type="ARBA" id="ARBA00022723"/>
    </source>
</evidence>
<evidence type="ECO:0000256" key="19">
    <source>
        <dbReference type="ARBA" id="ARBA00023136"/>
    </source>
</evidence>
<dbReference type="Pfam" id="PF00122">
    <property type="entry name" value="E1-E2_ATPase"/>
    <property type="match status" value="1"/>
</dbReference>
<dbReference type="GO" id="GO:0055070">
    <property type="term" value="P:copper ion homeostasis"/>
    <property type="evidence" value="ECO:0007669"/>
    <property type="project" value="TreeGrafter"/>
</dbReference>
<dbReference type="NCBIfam" id="TIGR01494">
    <property type="entry name" value="ATPase_P-type"/>
    <property type="match status" value="2"/>
</dbReference>
<dbReference type="GO" id="GO:0043682">
    <property type="term" value="F:P-type divalent copper transporter activity"/>
    <property type="evidence" value="ECO:0007669"/>
    <property type="project" value="TreeGrafter"/>
</dbReference>
<dbReference type="InterPro" id="IPR036412">
    <property type="entry name" value="HAD-like_sf"/>
</dbReference>
<keyword evidence="5" id="KW-0813">Transport</keyword>
<keyword evidence="8 23" id="KW-0812">Transmembrane</keyword>
<evidence type="ECO:0000256" key="1">
    <source>
        <dbReference type="ARBA" id="ARBA00004651"/>
    </source>
</evidence>
<evidence type="ECO:0000256" key="8">
    <source>
        <dbReference type="ARBA" id="ARBA00022692"/>
    </source>
</evidence>
<dbReference type="InterPro" id="IPR008250">
    <property type="entry name" value="ATPase_P-typ_transduc_dom_A_sf"/>
</dbReference>
<organism evidence="25">
    <name type="scientific">Candidatus Berkiella cookevillensis</name>
    <dbReference type="NCBI Taxonomy" id="437022"/>
    <lineage>
        <taxon>Bacteria</taxon>
        <taxon>Pseudomonadati</taxon>
        <taxon>Pseudomonadota</taxon>
        <taxon>Gammaproteobacteria</taxon>
        <taxon>Candidatus Berkiellales</taxon>
        <taxon>Candidatus Berkiellaceae</taxon>
        <taxon>Candidatus Berkiella</taxon>
    </lineage>
</organism>
<keyword evidence="12" id="KW-0187">Copper transport</keyword>
<dbReference type="EMBL" id="LKHV02000001">
    <property type="protein sequence ID" value="MCS5708905.1"/>
    <property type="molecule type" value="Genomic_DNA"/>
</dbReference>
<dbReference type="GO" id="GO:0005524">
    <property type="term" value="F:ATP binding"/>
    <property type="evidence" value="ECO:0007669"/>
    <property type="project" value="UniProtKB-UniRule"/>
</dbReference>
<dbReference type="SUPFAM" id="SSF56784">
    <property type="entry name" value="HAD-like"/>
    <property type="match status" value="1"/>
</dbReference>
<evidence type="ECO:0000256" key="5">
    <source>
        <dbReference type="ARBA" id="ARBA00022448"/>
    </source>
</evidence>
<evidence type="ECO:0000256" key="15">
    <source>
        <dbReference type="ARBA" id="ARBA00022967"/>
    </source>
</evidence>
<dbReference type="Pfam" id="PF00702">
    <property type="entry name" value="Hydrolase"/>
    <property type="match status" value="1"/>
</dbReference>
<keyword evidence="16 23" id="KW-1133">Transmembrane helix</keyword>
<reference evidence="25" key="1">
    <citation type="submission" date="2015-09" db="EMBL/GenBank/DDBJ databases">
        <title>Draft Genome Sequences of Two Novel Amoeba-resistant Intranuclear Bacteria, Candidatus Berkiella cookevillensis and Candidatus Berkiella aquae.</title>
        <authorList>
            <person name="Mehari Y.T."/>
            <person name="Arivett B.A."/>
            <person name="Farone A.L."/>
            <person name="Gunderson J.H."/>
            <person name="Farone M.B."/>
        </authorList>
    </citation>
    <scope>NUCLEOTIDE SEQUENCE [LARGE SCALE GENOMIC DNA]</scope>
    <source>
        <strain evidence="25">CC99</strain>
    </source>
</reference>
<dbReference type="AlphaFoldDB" id="A0A0Q9YFD5"/>
<dbReference type="Gene3D" id="3.40.1110.10">
    <property type="entry name" value="Calcium-transporting ATPase, cytoplasmic domain N"/>
    <property type="match status" value="1"/>
</dbReference>
<dbReference type="GO" id="GO:0005507">
    <property type="term" value="F:copper ion binding"/>
    <property type="evidence" value="ECO:0007669"/>
    <property type="project" value="TreeGrafter"/>
</dbReference>
<gene>
    <name evidence="25" type="primary">silP</name>
    <name evidence="25" type="ORF">CC99x_00820</name>
    <name evidence="26" type="ORF">CC99x_008330</name>
</gene>
<keyword evidence="13 23" id="KW-0067">ATP-binding</keyword>
<protein>
    <recommendedName>
        <fullName evidence="4">Copper-exporting P-type ATPase</fullName>
        <ecNumber evidence="3">7.2.2.8</ecNumber>
    </recommendedName>
    <alternativeName>
        <fullName evidence="20">Copper-exporting P-type ATPase A</fullName>
    </alternativeName>
    <alternativeName>
        <fullName evidence="21">Cu(+)-exporting ATPase</fullName>
    </alternativeName>
</protein>
<dbReference type="Gene3D" id="3.30.70.100">
    <property type="match status" value="1"/>
</dbReference>
<dbReference type="SFLD" id="SFLDF00027">
    <property type="entry name" value="p-type_atpase"/>
    <property type="match status" value="1"/>
</dbReference>
<dbReference type="PRINTS" id="PR00119">
    <property type="entry name" value="CATATPASE"/>
</dbReference>
<comment type="similarity">
    <text evidence="2 23">Belongs to the cation transport ATPase (P-type) (TC 3.A.3) family. Type IB subfamily.</text>
</comment>
<dbReference type="InterPro" id="IPR027256">
    <property type="entry name" value="P-typ_ATPase_IB"/>
</dbReference>
<dbReference type="SUPFAM" id="SSF81653">
    <property type="entry name" value="Calcium ATPase, transduction domain A"/>
    <property type="match status" value="1"/>
</dbReference>
<reference evidence="26" key="2">
    <citation type="journal article" date="2016" name="Genome Announc.">
        <title>Draft Genome Sequences of Two Novel Amoeba-Resistant Intranuclear Bacteria, 'Candidatus Berkiella cookevillensis' and 'Candidatus Berkiella aquae'.</title>
        <authorList>
            <person name="Mehari Y.T."/>
            <person name="Arivett B.A."/>
            <person name="Farone A.L."/>
            <person name="Gunderson J.H."/>
            <person name="Farone M.B."/>
        </authorList>
    </citation>
    <scope>NUCLEOTIDE SEQUENCE</scope>
    <source>
        <strain evidence="26">CC99</strain>
    </source>
</reference>
<dbReference type="CDD" id="cd00371">
    <property type="entry name" value="HMA"/>
    <property type="match status" value="1"/>
</dbReference>
<feature type="transmembrane region" description="Helical" evidence="23">
    <location>
        <begin position="269"/>
        <end position="286"/>
    </location>
</feature>
<dbReference type="InterPro" id="IPR001757">
    <property type="entry name" value="P_typ_ATPase"/>
</dbReference>
<feature type="transmembrane region" description="Helical" evidence="23">
    <location>
        <begin position="802"/>
        <end position="821"/>
    </location>
</feature>
<comment type="subcellular location">
    <subcellularLocation>
        <location evidence="1">Cell membrane</location>
        <topology evidence="1">Multi-pass membrane protein</topology>
    </subcellularLocation>
</comment>
<evidence type="ECO:0000256" key="7">
    <source>
        <dbReference type="ARBA" id="ARBA00022553"/>
    </source>
</evidence>
<evidence type="ECO:0000256" key="20">
    <source>
        <dbReference type="ARBA" id="ARBA00029719"/>
    </source>
</evidence>